<gene>
    <name evidence="1" type="ORF">LVIROSA_LOCUS12230</name>
</gene>
<sequence length="142" mass="15733">MQNGLLLHSLKLMMDGHPNINSDKSDLSLKSPVCSVCLIVYVSGTHRCFKLHNHFPGLEDSFTLYTVLKDNDFISSGLTRLTSAMTLVVVILMVPKLDRMHSDSMEDNEEAHASQIVAVFGLIMGVTIQVIQNSQLTSPYEP</sequence>
<protein>
    <submittedName>
        <fullName evidence="1">Uncharacterized protein</fullName>
    </submittedName>
</protein>
<dbReference type="Proteomes" id="UP001157418">
    <property type="component" value="Unassembled WGS sequence"/>
</dbReference>
<name>A0AAU9MG08_9ASTR</name>
<reference evidence="1 2" key="1">
    <citation type="submission" date="2022-01" db="EMBL/GenBank/DDBJ databases">
        <authorList>
            <person name="Xiong W."/>
            <person name="Schranz E."/>
        </authorList>
    </citation>
    <scope>NUCLEOTIDE SEQUENCE [LARGE SCALE GENOMIC DNA]</scope>
</reference>
<proteinExistence type="predicted"/>
<comment type="caution">
    <text evidence="1">The sequence shown here is derived from an EMBL/GenBank/DDBJ whole genome shotgun (WGS) entry which is preliminary data.</text>
</comment>
<accession>A0AAU9MG08</accession>
<dbReference type="EMBL" id="CAKMRJ010002164">
    <property type="protein sequence ID" value="CAH1425069.1"/>
    <property type="molecule type" value="Genomic_DNA"/>
</dbReference>
<evidence type="ECO:0000313" key="2">
    <source>
        <dbReference type="Proteomes" id="UP001157418"/>
    </source>
</evidence>
<organism evidence="1 2">
    <name type="scientific">Lactuca virosa</name>
    <dbReference type="NCBI Taxonomy" id="75947"/>
    <lineage>
        <taxon>Eukaryota</taxon>
        <taxon>Viridiplantae</taxon>
        <taxon>Streptophyta</taxon>
        <taxon>Embryophyta</taxon>
        <taxon>Tracheophyta</taxon>
        <taxon>Spermatophyta</taxon>
        <taxon>Magnoliopsida</taxon>
        <taxon>eudicotyledons</taxon>
        <taxon>Gunneridae</taxon>
        <taxon>Pentapetalae</taxon>
        <taxon>asterids</taxon>
        <taxon>campanulids</taxon>
        <taxon>Asterales</taxon>
        <taxon>Asteraceae</taxon>
        <taxon>Cichorioideae</taxon>
        <taxon>Cichorieae</taxon>
        <taxon>Lactucinae</taxon>
        <taxon>Lactuca</taxon>
    </lineage>
</organism>
<keyword evidence="2" id="KW-1185">Reference proteome</keyword>
<evidence type="ECO:0000313" key="1">
    <source>
        <dbReference type="EMBL" id="CAH1425069.1"/>
    </source>
</evidence>
<dbReference type="AlphaFoldDB" id="A0AAU9MG08"/>